<gene>
    <name evidence="3" type="ORF">LCPAC401_03100</name>
</gene>
<evidence type="ECO:0000256" key="1">
    <source>
        <dbReference type="SAM" id="MobiDB-lite"/>
    </source>
</evidence>
<keyword evidence="2" id="KW-0812">Transmembrane</keyword>
<keyword evidence="2" id="KW-1133">Transmembrane helix</keyword>
<feature type="transmembrane region" description="Helical" evidence="2">
    <location>
        <begin position="6"/>
        <end position="25"/>
    </location>
</feature>
<protein>
    <recommendedName>
        <fullName evidence="4">Transmembrane protein</fullName>
    </recommendedName>
</protein>
<dbReference type="EMBL" id="MK500580">
    <property type="protein sequence ID" value="QBK92672.1"/>
    <property type="molecule type" value="Genomic_DNA"/>
</dbReference>
<feature type="compositionally biased region" description="Basic and acidic residues" evidence="1">
    <location>
        <begin position="169"/>
        <end position="191"/>
    </location>
</feature>
<feature type="compositionally biased region" description="Low complexity" evidence="1">
    <location>
        <begin position="192"/>
        <end position="210"/>
    </location>
</feature>
<organism evidence="3">
    <name type="scientific">Pithovirus LCPAC401</name>
    <dbReference type="NCBI Taxonomy" id="2506595"/>
    <lineage>
        <taxon>Viruses</taxon>
        <taxon>Pithoviruses</taxon>
    </lineage>
</organism>
<evidence type="ECO:0008006" key="4">
    <source>
        <dbReference type="Google" id="ProtNLM"/>
    </source>
</evidence>
<name>A0A481ZBF7_9VIRU</name>
<feature type="region of interest" description="Disordered" evidence="1">
    <location>
        <begin position="161"/>
        <end position="260"/>
    </location>
</feature>
<sequence>MRNYVIVIVVVVIIIIIIGLIVFGVNSNKTDNNGSINQPPASRKRNKCVIEVVDTADKTFCTKTYGNKTIDLEFCFCLNKKYSAEYHVRNVNFDEHDWRGYAKLTCQSETFKELKSYIEYDPDDCKYILTLVDKNGEIATFNNPSRCITVKTKLEKCCDKQSSASGSHRSSETRSSSDCDDHSSERNDSNNHRSSSGKSSSGKGSNSGRGSSDDHGSSSGRESSDEHDSSGKSDSNSSNSDHHDEHDEHDSIDPYSNTSYCNDNASFYPDSCTSGSLVEAF</sequence>
<accession>A0A481ZBF7</accession>
<evidence type="ECO:0000313" key="3">
    <source>
        <dbReference type="EMBL" id="QBK92672.1"/>
    </source>
</evidence>
<evidence type="ECO:0000256" key="2">
    <source>
        <dbReference type="SAM" id="Phobius"/>
    </source>
</evidence>
<proteinExistence type="predicted"/>
<reference evidence="3" key="1">
    <citation type="journal article" date="2019" name="MBio">
        <title>Virus Genomes from Deep Sea Sediments Expand the Ocean Megavirome and Support Independent Origins of Viral Gigantism.</title>
        <authorList>
            <person name="Backstrom D."/>
            <person name="Yutin N."/>
            <person name="Jorgensen S.L."/>
            <person name="Dharamshi J."/>
            <person name="Homa F."/>
            <person name="Zaremba-Niedwiedzka K."/>
            <person name="Spang A."/>
            <person name="Wolf Y.I."/>
            <person name="Koonin E.V."/>
            <person name="Ettema T.J."/>
        </authorList>
    </citation>
    <scope>NUCLEOTIDE SEQUENCE</scope>
</reference>
<keyword evidence="2" id="KW-0472">Membrane</keyword>
<feature type="compositionally biased region" description="Basic and acidic residues" evidence="1">
    <location>
        <begin position="211"/>
        <end position="231"/>
    </location>
</feature>
<feature type="compositionally biased region" description="Basic and acidic residues" evidence="1">
    <location>
        <begin position="240"/>
        <end position="252"/>
    </location>
</feature>